<dbReference type="eggNOG" id="KOG2027">
    <property type="taxonomic scope" value="Eukaryota"/>
</dbReference>
<evidence type="ECO:0008006" key="4">
    <source>
        <dbReference type="Google" id="ProtNLM"/>
    </source>
</evidence>
<comment type="similarity">
    <text evidence="1">Belongs to the IST1 family.</text>
</comment>
<dbReference type="PANTHER" id="PTHR12161:SF5">
    <property type="entry name" value="IST1 HOMOLOG"/>
    <property type="match status" value="1"/>
</dbReference>
<reference evidence="3" key="1">
    <citation type="journal article" date="2012" name="G3 (Bethesda)">
        <title>Pichia sorbitophila, an interspecies yeast hybrid reveals early steps of genome resolution following polyploidization.</title>
        <authorList>
            <person name="Leh Louis V."/>
            <person name="Despons L."/>
            <person name="Friedrich A."/>
            <person name="Martin T."/>
            <person name="Durrens P."/>
            <person name="Casaregola S."/>
            <person name="Neuveglise C."/>
            <person name="Fairhead C."/>
            <person name="Marck C."/>
            <person name="Cruz J.A."/>
            <person name="Straub M.L."/>
            <person name="Kugler V."/>
            <person name="Sacerdot C."/>
            <person name="Uzunov Z."/>
            <person name="Thierry A."/>
            <person name="Weiss S."/>
            <person name="Bleykasten C."/>
            <person name="De Montigny J."/>
            <person name="Jacques N."/>
            <person name="Jung P."/>
            <person name="Lemaire M."/>
            <person name="Mallet S."/>
            <person name="Morel G."/>
            <person name="Richard G.F."/>
            <person name="Sarkar A."/>
            <person name="Savel G."/>
            <person name="Schacherer J."/>
            <person name="Seret M.L."/>
            <person name="Talla E."/>
            <person name="Samson G."/>
            <person name="Jubin C."/>
            <person name="Poulain J."/>
            <person name="Vacherie B."/>
            <person name="Barbe V."/>
            <person name="Pelletier E."/>
            <person name="Sherman D.J."/>
            <person name="Westhof E."/>
            <person name="Weissenbach J."/>
            <person name="Baret P.V."/>
            <person name="Wincker P."/>
            <person name="Gaillardin C."/>
            <person name="Dujon B."/>
            <person name="Souciet J.L."/>
        </authorList>
    </citation>
    <scope>NUCLEOTIDE SEQUENCE [LARGE SCALE GENOMIC DNA]</scope>
    <source>
        <strain evidence="3">CBS 270.75 / DBVPG 7215 / KCTC 17166 / NRRL Y-17582</strain>
    </source>
</reference>
<dbReference type="OrthoDB" id="29853at2759"/>
<protein>
    <recommendedName>
        <fullName evidence="4">Vacuolar protein sorting-associated protein IST1</fullName>
    </recommendedName>
</protein>
<dbReference type="GO" id="GO:0042030">
    <property type="term" value="F:ATPase inhibitor activity"/>
    <property type="evidence" value="ECO:0007669"/>
    <property type="project" value="EnsemblFungi"/>
</dbReference>
<dbReference type="OMA" id="HEVREFT"/>
<dbReference type="PANTHER" id="PTHR12161">
    <property type="entry name" value="IST1 FAMILY MEMBER"/>
    <property type="match status" value="1"/>
</dbReference>
<dbReference type="GO" id="GO:0032511">
    <property type="term" value="P:late endosome to vacuole transport via multivesicular body sorting pathway"/>
    <property type="evidence" value="ECO:0007669"/>
    <property type="project" value="EnsemblFungi"/>
</dbReference>
<proteinExistence type="inferred from homology"/>
<dbReference type="GO" id="GO:0005768">
    <property type="term" value="C:endosome"/>
    <property type="evidence" value="ECO:0007669"/>
    <property type="project" value="EnsemblFungi"/>
</dbReference>
<gene>
    <name evidence="2" type="ordered locus">Ecym_1091</name>
</gene>
<dbReference type="FunCoup" id="G8JMD9">
    <property type="interactions" value="764"/>
</dbReference>
<dbReference type="STRING" id="931890.G8JMD9"/>
<dbReference type="RefSeq" id="XP_003644165.1">
    <property type="nucleotide sequence ID" value="XM_003644117.1"/>
</dbReference>
<dbReference type="EMBL" id="CP002497">
    <property type="protein sequence ID" value="AET37348.1"/>
    <property type="molecule type" value="Genomic_DNA"/>
</dbReference>
<dbReference type="Gene3D" id="1.20.1260.60">
    <property type="entry name" value="Vacuolar protein sorting-associated protein Ist1"/>
    <property type="match status" value="1"/>
</dbReference>
<dbReference type="HOGENOM" id="CLU_037652_2_0_1"/>
<dbReference type="InterPro" id="IPR005061">
    <property type="entry name" value="Ist1"/>
</dbReference>
<dbReference type="GO" id="GO:0099638">
    <property type="term" value="P:endosome to plasma membrane protein transport"/>
    <property type="evidence" value="ECO:0007669"/>
    <property type="project" value="EnsemblFungi"/>
</dbReference>
<dbReference type="AlphaFoldDB" id="G8JMD9"/>
<organism evidence="2 3">
    <name type="scientific">Eremothecium cymbalariae (strain CBS 270.75 / DBVPG 7215 / KCTC 17166 / NRRL Y-17582)</name>
    <name type="common">Yeast</name>
    <dbReference type="NCBI Taxonomy" id="931890"/>
    <lineage>
        <taxon>Eukaryota</taxon>
        <taxon>Fungi</taxon>
        <taxon>Dikarya</taxon>
        <taxon>Ascomycota</taxon>
        <taxon>Saccharomycotina</taxon>
        <taxon>Saccharomycetes</taxon>
        <taxon>Saccharomycetales</taxon>
        <taxon>Saccharomycetaceae</taxon>
        <taxon>Eremothecium</taxon>
    </lineage>
</organism>
<sequence length="284" mass="31978">MPQMIPQVVRLKTALKMSVQRLRYAQEKQQALAKQSRREVAQLLSQGKEQKAQYRVETLINDDIHIELLEILELYCELLHARVSILNAITDECDLITHHIEDGINEAVRAIAYAQLHAPEIKDLVHVKELLVHKFGIDFLKAIVEDKAGVPAKVSKKCSPFLADSGLVTLYLKEIASTYGVPFSGLNDSTAEECKDLTETTESIADSELGDRKPILALDNDELGDDEHPITVKKPRKNSETLDKKLAIPKSIAKDVKVSHKKEKVSLVSDELEDLKKRFEALRR</sequence>
<dbReference type="FunFam" id="1.20.1260.60:FF:000002">
    <property type="entry name" value="Vacuolar protein sorting-associated protein IST1"/>
    <property type="match status" value="1"/>
</dbReference>
<evidence type="ECO:0000313" key="2">
    <source>
        <dbReference type="EMBL" id="AET37348.1"/>
    </source>
</evidence>
<dbReference type="Pfam" id="PF03398">
    <property type="entry name" value="Ist1"/>
    <property type="match status" value="1"/>
</dbReference>
<dbReference type="InterPro" id="IPR042277">
    <property type="entry name" value="IST1-like"/>
</dbReference>
<dbReference type="Proteomes" id="UP000006790">
    <property type="component" value="Chromosome 1"/>
</dbReference>
<dbReference type="KEGG" id="erc:Ecym_1091"/>
<dbReference type="InParanoid" id="G8JMD9"/>
<accession>G8JMD9</accession>
<evidence type="ECO:0000313" key="3">
    <source>
        <dbReference type="Proteomes" id="UP000006790"/>
    </source>
</evidence>
<name>G8JMD9_ERECY</name>
<evidence type="ECO:0000256" key="1">
    <source>
        <dbReference type="ARBA" id="ARBA00005536"/>
    </source>
</evidence>
<dbReference type="GeneID" id="11469564"/>
<keyword evidence="3" id="KW-1185">Reference proteome</keyword>